<organism evidence="1 2">
    <name type="scientific">Pseudonocardia broussonetiae</name>
    <dbReference type="NCBI Taxonomy" id="2736640"/>
    <lineage>
        <taxon>Bacteria</taxon>
        <taxon>Bacillati</taxon>
        <taxon>Actinomycetota</taxon>
        <taxon>Actinomycetes</taxon>
        <taxon>Pseudonocardiales</taxon>
        <taxon>Pseudonocardiaceae</taxon>
        <taxon>Pseudonocardia</taxon>
    </lineage>
</organism>
<dbReference type="EMBL" id="CP053564">
    <property type="protein sequence ID" value="QJY45147.1"/>
    <property type="molecule type" value="Genomic_DNA"/>
</dbReference>
<dbReference type="InterPro" id="IPR045920">
    <property type="entry name" value="DUF6339"/>
</dbReference>
<reference evidence="1 2" key="1">
    <citation type="submission" date="2020-05" db="EMBL/GenBank/DDBJ databases">
        <authorList>
            <person name="Mo P."/>
        </authorList>
    </citation>
    <scope>NUCLEOTIDE SEQUENCE [LARGE SCALE GENOMIC DNA]</scope>
    <source>
        <strain evidence="1 2">Gen01</strain>
    </source>
</reference>
<proteinExistence type="predicted"/>
<evidence type="ECO:0000313" key="1">
    <source>
        <dbReference type="EMBL" id="QJY45147.1"/>
    </source>
</evidence>
<gene>
    <name evidence="1" type="ORF">HOP40_04320</name>
</gene>
<sequence length="246" mass="27019">MSQLWPRLNPAVARALFADLAGRTTDQLAGSARGDHPQSTFAATGGVRVSAAEVTALASSLRETAVEFGYPGSADDGERIAFDRAAAEVLYAATDLTTVEAAHRGVWNFVALVAAPDLVQWRFGRNNTERWIASDLSRHMFSRLWWQALTFAVPTPDGRMDYSLLRGLSESDLNQITERRSLAGNSRLAQSIARLITSANVDVSRRALLRDLTPRLRRRLAFIDFAVLTDEQLDDHVRALAHGTSS</sequence>
<name>A0A6M6JDX2_9PSEU</name>
<evidence type="ECO:0000313" key="2">
    <source>
        <dbReference type="Proteomes" id="UP000505377"/>
    </source>
</evidence>
<dbReference type="AlphaFoldDB" id="A0A6M6JDX2"/>
<dbReference type="KEGG" id="pbro:HOP40_04320"/>
<dbReference type="Proteomes" id="UP000505377">
    <property type="component" value="Chromosome"/>
</dbReference>
<dbReference type="RefSeq" id="WP_172154861.1">
    <property type="nucleotide sequence ID" value="NZ_CP053564.1"/>
</dbReference>
<dbReference type="Pfam" id="PF19866">
    <property type="entry name" value="DUF6339"/>
    <property type="match status" value="1"/>
</dbReference>
<accession>A0A6M6JDX2</accession>
<keyword evidence="2" id="KW-1185">Reference proteome</keyword>
<protein>
    <submittedName>
        <fullName evidence="1">Uncharacterized protein</fullName>
    </submittedName>
</protein>